<dbReference type="InterPro" id="IPR053164">
    <property type="entry name" value="IS1016-like_transposase"/>
</dbReference>
<dbReference type="SMART" id="SM01126">
    <property type="entry name" value="DDE_Tnp_IS1595"/>
    <property type="match status" value="1"/>
</dbReference>
<dbReference type="Pfam" id="PF12760">
    <property type="entry name" value="Zn_ribbon_IS1595"/>
    <property type="match status" value="1"/>
</dbReference>
<reference evidence="3" key="1">
    <citation type="submission" date="2017-09" db="EMBL/GenBank/DDBJ databases">
        <title>Depth-based differentiation of microbial function through sediment-hosted aquifers and enrichment of novel symbionts in the deep terrestrial subsurface.</title>
        <authorList>
            <person name="Probst A.J."/>
            <person name="Ladd B."/>
            <person name="Jarett J.K."/>
            <person name="Geller-Mcgrath D.E."/>
            <person name="Sieber C.M.K."/>
            <person name="Emerson J.B."/>
            <person name="Anantharaman K."/>
            <person name="Thomas B.C."/>
            <person name="Malmstrom R."/>
            <person name="Stieglmeier M."/>
            <person name="Klingl A."/>
            <person name="Woyke T."/>
            <person name="Ryan C.M."/>
            <person name="Banfield J.F."/>
        </authorList>
    </citation>
    <scope>NUCLEOTIDE SEQUENCE [LARGE SCALE GENOMIC DNA]</scope>
</reference>
<evidence type="ECO:0000259" key="1">
    <source>
        <dbReference type="SMART" id="SM01126"/>
    </source>
</evidence>
<dbReference type="NCBIfam" id="NF033547">
    <property type="entry name" value="transpos_IS1595"/>
    <property type="match status" value="1"/>
</dbReference>
<evidence type="ECO:0000313" key="3">
    <source>
        <dbReference type="Proteomes" id="UP000231198"/>
    </source>
</evidence>
<protein>
    <submittedName>
        <fullName evidence="2">IS1595 family transposase</fullName>
    </submittedName>
</protein>
<dbReference type="AlphaFoldDB" id="A0A2H0WSI2"/>
<name>A0A2H0WSI2_9BACT</name>
<gene>
    <name evidence="2" type="ORF">COT62_02700</name>
</gene>
<dbReference type="Proteomes" id="UP000231198">
    <property type="component" value="Unassembled WGS sequence"/>
</dbReference>
<organism evidence="2 3">
    <name type="scientific">Candidatus Roizmanbacteria bacterium CG09_land_8_20_14_0_10_41_9</name>
    <dbReference type="NCBI Taxonomy" id="1974850"/>
    <lineage>
        <taxon>Bacteria</taxon>
        <taxon>Candidatus Roizmaniibacteriota</taxon>
    </lineage>
</organism>
<evidence type="ECO:0000313" key="2">
    <source>
        <dbReference type="EMBL" id="PIS15642.1"/>
    </source>
</evidence>
<dbReference type="PANTHER" id="PTHR47163:SF2">
    <property type="entry name" value="SI:DKEY-17M8.2"/>
    <property type="match status" value="1"/>
</dbReference>
<sequence>MLNTFTLSDFLKKYKTNEDCLEEIKNIIYSNGVKCKICKKITPHYKIKSKKVYSCQNCGTQVSPLANTIFHKSSTDLLDWFYAIYLITQTRGGLPALELQRMLGCSYKTAWRMGHQIRKLMTDEEKGLLSGDVEVDETFVGGKGFNRIKVDFTERPKEVVMGMVERGGKLRAKHIETTGKWALREQIEKHIDPKARVFTDQFAGYHQLRKLGYSHYSVNHGKFQYRKGDAYTQNIENVWSHLKRGINGVYHHVSKKHLQAYVDEFTFRYNNRKSEDMFALVLNRVVSVRRK</sequence>
<proteinExistence type="predicted"/>
<dbReference type="PANTHER" id="PTHR47163">
    <property type="entry name" value="DDE_TNP_IS1595 DOMAIN-CONTAINING PROTEIN"/>
    <property type="match status" value="1"/>
</dbReference>
<dbReference type="Pfam" id="PF12762">
    <property type="entry name" value="DDE_Tnp_IS1595"/>
    <property type="match status" value="1"/>
</dbReference>
<comment type="caution">
    <text evidence="2">The sequence shown here is derived from an EMBL/GenBank/DDBJ whole genome shotgun (WGS) entry which is preliminary data.</text>
</comment>
<feature type="domain" description="ISXO2-like transposase" evidence="1">
    <location>
        <begin position="128"/>
        <end position="270"/>
    </location>
</feature>
<dbReference type="InterPro" id="IPR024445">
    <property type="entry name" value="Tnp_ISXO2-like"/>
</dbReference>
<dbReference type="InterPro" id="IPR024442">
    <property type="entry name" value="Transposase_Zn_ribbon"/>
</dbReference>
<accession>A0A2H0WSI2</accession>
<dbReference type="EMBL" id="PEZG01000057">
    <property type="protein sequence ID" value="PIS15642.1"/>
    <property type="molecule type" value="Genomic_DNA"/>
</dbReference>